<dbReference type="CDD" id="cd00060">
    <property type="entry name" value="FHA"/>
    <property type="match status" value="1"/>
</dbReference>
<protein>
    <recommendedName>
        <fullName evidence="3">FHA domain-containing protein</fullName>
    </recommendedName>
</protein>
<name>A0ABN2Q5M4_9ACTN</name>
<dbReference type="Proteomes" id="UP001500571">
    <property type="component" value="Unassembled WGS sequence"/>
</dbReference>
<dbReference type="PROSITE" id="PS50006">
    <property type="entry name" value="FHA_DOMAIN"/>
    <property type="match status" value="1"/>
</dbReference>
<accession>A0ABN2Q5M4</accession>
<reference evidence="4 5" key="1">
    <citation type="journal article" date="2019" name="Int. J. Syst. Evol. Microbiol.">
        <title>The Global Catalogue of Microorganisms (GCM) 10K type strain sequencing project: providing services to taxonomists for standard genome sequencing and annotation.</title>
        <authorList>
            <consortium name="The Broad Institute Genomics Platform"/>
            <consortium name="The Broad Institute Genome Sequencing Center for Infectious Disease"/>
            <person name="Wu L."/>
            <person name="Ma J."/>
        </authorList>
    </citation>
    <scope>NUCLEOTIDE SEQUENCE [LARGE SCALE GENOMIC DNA]</scope>
    <source>
        <strain evidence="4 5">JCM 15309</strain>
    </source>
</reference>
<dbReference type="Pfam" id="PF00498">
    <property type="entry name" value="FHA"/>
    <property type="match status" value="1"/>
</dbReference>
<keyword evidence="5" id="KW-1185">Reference proteome</keyword>
<comment type="caution">
    <text evidence="4">The sequence shown here is derived from an EMBL/GenBank/DDBJ whole genome shotgun (WGS) entry which is preliminary data.</text>
</comment>
<feature type="compositionally biased region" description="Pro residues" evidence="2">
    <location>
        <begin position="290"/>
        <end position="299"/>
    </location>
</feature>
<dbReference type="SUPFAM" id="SSF49879">
    <property type="entry name" value="SMAD/FHA domain"/>
    <property type="match status" value="1"/>
</dbReference>
<dbReference type="InterPro" id="IPR000253">
    <property type="entry name" value="FHA_dom"/>
</dbReference>
<dbReference type="EMBL" id="BAAAPB010000001">
    <property type="protein sequence ID" value="GAA1945114.1"/>
    <property type="molecule type" value="Genomic_DNA"/>
</dbReference>
<dbReference type="InterPro" id="IPR008984">
    <property type="entry name" value="SMAD_FHA_dom_sf"/>
</dbReference>
<proteinExistence type="predicted"/>
<keyword evidence="1" id="KW-0597">Phosphoprotein</keyword>
<evidence type="ECO:0000313" key="5">
    <source>
        <dbReference type="Proteomes" id="UP001500571"/>
    </source>
</evidence>
<evidence type="ECO:0000259" key="3">
    <source>
        <dbReference type="PROSITE" id="PS50006"/>
    </source>
</evidence>
<organism evidence="4 5">
    <name type="scientific">Nocardioides panacihumi</name>
    <dbReference type="NCBI Taxonomy" id="400774"/>
    <lineage>
        <taxon>Bacteria</taxon>
        <taxon>Bacillati</taxon>
        <taxon>Actinomycetota</taxon>
        <taxon>Actinomycetes</taxon>
        <taxon>Propionibacteriales</taxon>
        <taxon>Nocardioidaceae</taxon>
        <taxon>Nocardioides</taxon>
    </lineage>
</organism>
<sequence>MWWDVPVTDRTFSYQPGGWFGIVGEHATVLLPGSEKARAGSLWALVDDGAGFDAVLDALVADGLTSLPGFVLLASDGDTTRVVIRGDASATFETAEGTVQVAGSGMSMWVERVLHEVGRLSVTLPGELPSGPQLQVAAGLIRLAGLETPVEAAAPAPGPTAPPPSSPPPTALPPTALPPTALPPTALPPTALPPTTPPPRLELVPDPLTDEIDLPAPEDEAPTDDDVLGEPPSWTPPAAVPPLPPVPPAPTLPPPPPLPTIPPLPTVPPPPGPPPVSEWDDALTEQIPAMTPPPPPVPEPEPEPEPEPSWERPGPVAHLSFSSGNEIDVDGLVVIGRAPGAGRFPADEEPMLVTVPSPHAEISSTHLEVRPGTGDDHGSAVVTDLGSTNGTLLVQPGQRPEELRPGVPVVLQIGAMIDLGDGLTIRVSEA</sequence>
<feature type="compositionally biased region" description="Pro residues" evidence="2">
    <location>
        <begin position="233"/>
        <end position="276"/>
    </location>
</feature>
<feature type="region of interest" description="Disordered" evidence="2">
    <location>
        <begin position="152"/>
        <end position="317"/>
    </location>
</feature>
<evidence type="ECO:0000313" key="4">
    <source>
        <dbReference type="EMBL" id="GAA1945114.1"/>
    </source>
</evidence>
<gene>
    <name evidence="4" type="ORF">GCM10009798_00040</name>
</gene>
<dbReference type="Gene3D" id="2.60.200.20">
    <property type="match status" value="1"/>
</dbReference>
<feature type="domain" description="FHA" evidence="3">
    <location>
        <begin position="333"/>
        <end position="393"/>
    </location>
</feature>
<feature type="compositionally biased region" description="Acidic residues" evidence="2">
    <location>
        <begin position="208"/>
        <end position="228"/>
    </location>
</feature>
<evidence type="ECO:0000256" key="2">
    <source>
        <dbReference type="SAM" id="MobiDB-lite"/>
    </source>
</evidence>
<feature type="compositionally biased region" description="Pro residues" evidence="2">
    <location>
        <begin position="156"/>
        <end position="200"/>
    </location>
</feature>
<evidence type="ECO:0000256" key="1">
    <source>
        <dbReference type="ARBA" id="ARBA00022553"/>
    </source>
</evidence>